<organism evidence="1 2">
    <name type="scientific">Nonomuraea polychroma</name>
    <dbReference type="NCBI Taxonomy" id="46176"/>
    <lineage>
        <taxon>Bacteria</taxon>
        <taxon>Bacillati</taxon>
        <taxon>Actinomycetota</taxon>
        <taxon>Actinomycetes</taxon>
        <taxon>Streptosporangiales</taxon>
        <taxon>Streptosporangiaceae</taxon>
        <taxon>Nonomuraea</taxon>
    </lineage>
</organism>
<sequence>MSKISLNDLAIDGAELTEAELGDVAGGRWTISWYIGGKPAEWENN</sequence>
<accession>A0A438MLZ8</accession>
<gene>
    <name evidence="1" type="ORF">EDD27_9680</name>
</gene>
<protein>
    <submittedName>
        <fullName evidence="1">Putative ATP-grasp target RiPP</fullName>
    </submittedName>
</protein>
<dbReference type="AlphaFoldDB" id="A0A438MLZ8"/>
<evidence type="ECO:0000313" key="1">
    <source>
        <dbReference type="EMBL" id="RVX46777.1"/>
    </source>
</evidence>
<comment type="caution">
    <text evidence="1">The sequence shown here is derived from an EMBL/GenBank/DDBJ whole genome shotgun (WGS) entry which is preliminary data.</text>
</comment>
<dbReference type="RefSeq" id="WP_127939219.1">
    <property type="nucleotide sequence ID" value="NZ_SAUN01000001.1"/>
</dbReference>
<evidence type="ECO:0000313" key="2">
    <source>
        <dbReference type="Proteomes" id="UP000284824"/>
    </source>
</evidence>
<dbReference type="InterPro" id="IPR030988">
    <property type="entry name" value="GRASP_targ_2_Rhodococcus"/>
</dbReference>
<dbReference type="NCBIfam" id="TIGR04497">
    <property type="entry name" value="GRASP_targ_2"/>
    <property type="match status" value="1"/>
</dbReference>
<keyword evidence="2" id="KW-1185">Reference proteome</keyword>
<dbReference type="EMBL" id="SAUN01000001">
    <property type="protein sequence ID" value="RVX46777.1"/>
    <property type="molecule type" value="Genomic_DNA"/>
</dbReference>
<reference evidence="1 2" key="1">
    <citation type="submission" date="2019-01" db="EMBL/GenBank/DDBJ databases">
        <title>Sequencing the genomes of 1000 actinobacteria strains.</title>
        <authorList>
            <person name="Klenk H.-P."/>
        </authorList>
    </citation>
    <scope>NUCLEOTIDE SEQUENCE [LARGE SCALE GENOMIC DNA]</scope>
    <source>
        <strain evidence="1 2">DSM 43925</strain>
    </source>
</reference>
<dbReference type="Proteomes" id="UP000284824">
    <property type="component" value="Unassembled WGS sequence"/>
</dbReference>
<proteinExistence type="predicted"/>
<dbReference type="OrthoDB" id="3541227at2"/>
<name>A0A438MLZ8_9ACTN</name>